<sequence>MRNIKFRTYVLAIATLMSVVIYFWSQTSKPITTQLNEVLAKKVPNFNQLLHVHKDNEKTLAFYTTTTTQGVYVASVSKRFYRYSAIEHVGFVVPYPDSGIAWSGIVQAQEKIHLLFGIVQDDEISRITIVSENNKQATVIDAGSEKIWYAFMEESLHSPVTFTAVNQEGNRVFEYGDLDYWNDLESRDNG</sequence>
<keyword evidence="1" id="KW-0812">Transmembrane</keyword>
<dbReference type="RefSeq" id="WP_169278965.1">
    <property type="nucleotide sequence ID" value="NZ_CP051680.1"/>
</dbReference>
<feature type="transmembrane region" description="Helical" evidence="1">
    <location>
        <begin position="7"/>
        <end position="25"/>
    </location>
</feature>
<dbReference type="AlphaFoldDB" id="A0A7Z2ZKD6"/>
<dbReference type="EMBL" id="CP051680">
    <property type="protein sequence ID" value="QJD82669.1"/>
    <property type="molecule type" value="Genomic_DNA"/>
</dbReference>
<evidence type="ECO:0000313" key="3">
    <source>
        <dbReference type="Proteomes" id="UP000502248"/>
    </source>
</evidence>
<dbReference type="KEGG" id="cheb:HH215_05360"/>
<protein>
    <submittedName>
        <fullName evidence="2">Uncharacterized protein</fullName>
    </submittedName>
</protein>
<reference evidence="2 3" key="1">
    <citation type="submission" date="2020-04" db="EMBL/GenBank/DDBJ databases">
        <title>Genome sequencing of novel species.</title>
        <authorList>
            <person name="Heo J."/>
            <person name="Kim S.-J."/>
            <person name="Kim J.-S."/>
            <person name="Hong S.-B."/>
            <person name="Kwon S.-W."/>
        </authorList>
    </citation>
    <scope>NUCLEOTIDE SEQUENCE [LARGE SCALE GENOMIC DNA]</scope>
    <source>
        <strain evidence="2 3">MFER-1</strain>
    </source>
</reference>
<accession>A0A7Z2ZKD6</accession>
<organism evidence="2 3">
    <name type="scientific">Cohnella herbarum</name>
    <dbReference type="NCBI Taxonomy" id="2728023"/>
    <lineage>
        <taxon>Bacteria</taxon>
        <taxon>Bacillati</taxon>
        <taxon>Bacillota</taxon>
        <taxon>Bacilli</taxon>
        <taxon>Bacillales</taxon>
        <taxon>Paenibacillaceae</taxon>
        <taxon>Cohnella</taxon>
    </lineage>
</organism>
<proteinExistence type="predicted"/>
<name>A0A7Z2ZKD6_9BACL</name>
<keyword evidence="1" id="KW-0472">Membrane</keyword>
<gene>
    <name evidence="2" type="ORF">HH215_05360</name>
</gene>
<keyword evidence="1" id="KW-1133">Transmembrane helix</keyword>
<keyword evidence="3" id="KW-1185">Reference proteome</keyword>
<evidence type="ECO:0000256" key="1">
    <source>
        <dbReference type="SAM" id="Phobius"/>
    </source>
</evidence>
<dbReference type="Proteomes" id="UP000502248">
    <property type="component" value="Chromosome"/>
</dbReference>
<evidence type="ECO:0000313" key="2">
    <source>
        <dbReference type="EMBL" id="QJD82669.1"/>
    </source>
</evidence>